<evidence type="ECO:0000313" key="1">
    <source>
        <dbReference type="EMBL" id="OAD23115.1"/>
    </source>
</evidence>
<dbReference type="InterPro" id="IPR006127">
    <property type="entry name" value="ZnuA-like"/>
</dbReference>
<dbReference type="AlphaFoldDB" id="A0A176S532"/>
<organism evidence="1 2">
    <name type="scientific">Candidatus Thiomargarita nelsonii</name>
    <dbReference type="NCBI Taxonomy" id="1003181"/>
    <lineage>
        <taxon>Bacteria</taxon>
        <taxon>Pseudomonadati</taxon>
        <taxon>Pseudomonadota</taxon>
        <taxon>Gammaproteobacteria</taxon>
        <taxon>Thiotrichales</taxon>
        <taxon>Thiotrichaceae</taxon>
        <taxon>Thiomargarita</taxon>
    </lineage>
</organism>
<dbReference type="PATRIC" id="fig|1003181.4.peg.1512"/>
<gene>
    <name evidence="1" type="ORF">THIOM_001058</name>
</gene>
<accession>A0A176S532</accession>
<proteinExistence type="predicted"/>
<dbReference type="Pfam" id="PF01297">
    <property type="entry name" value="ZnuA"/>
    <property type="match status" value="1"/>
</dbReference>
<reference evidence="1 2" key="1">
    <citation type="submission" date="2016-05" db="EMBL/GenBank/DDBJ databases">
        <title>Single-cell genome of chain-forming Candidatus Thiomargarita nelsonii and comparison to other large sulfur-oxidizing bacteria.</title>
        <authorList>
            <person name="Winkel M."/>
            <person name="Salman V."/>
            <person name="Woyke T."/>
            <person name="Schulz-Vogt H."/>
            <person name="Richter M."/>
            <person name="Flood B."/>
            <person name="Bailey J."/>
            <person name="Amann R."/>
            <person name="Mussmann M."/>
        </authorList>
    </citation>
    <scope>NUCLEOTIDE SEQUENCE [LARGE SCALE GENOMIC DNA]</scope>
    <source>
        <strain evidence="1 2">THI036</strain>
    </source>
</reference>
<sequence>HASGNPHIQTDPHNIARVAKVLAQRLAELDPANAADYQNRYQNFEKRWQAAIRRWEKQAAVLKGVPIVVHHKSWVYLEHWLGLKEIATLEPKPGIPPSSWHLARVLKQLKRQPAKMVIYAAYQESRPAHWLSQKAGIPVVELPFTVGGTREAKDLFALFDETLKRLRGAVK</sequence>
<dbReference type="PANTHER" id="PTHR42953:SF2">
    <property type="entry name" value="ADHESION PROTEIN"/>
    <property type="match status" value="1"/>
</dbReference>
<dbReference type="SUPFAM" id="SSF53807">
    <property type="entry name" value="Helical backbone' metal receptor"/>
    <property type="match status" value="1"/>
</dbReference>
<name>A0A176S532_9GAMM</name>
<dbReference type="PANTHER" id="PTHR42953">
    <property type="entry name" value="HIGH-AFFINITY ZINC UPTAKE SYSTEM PROTEIN ZNUA-RELATED"/>
    <property type="match status" value="1"/>
</dbReference>
<comment type="caution">
    <text evidence="1">The sequence shown here is derived from an EMBL/GenBank/DDBJ whole genome shotgun (WGS) entry which is preliminary data.</text>
</comment>
<feature type="non-terminal residue" evidence="1">
    <location>
        <position position="1"/>
    </location>
</feature>
<dbReference type="GO" id="GO:0030001">
    <property type="term" value="P:metal ion transport"/>
    <property type="evidence" value="ECO:0007669"/>
    <property type="project" value="InterPro"/>
</dbReference>
<dbReference type="Gene3D" id="3.40.50.1980">
    <property type="entry name" value="Nitrogenase molybdenum iron protein domain"/>
    <property type="match status" value="2"/>
</dbReference>
<protein>
    <submittedName>
        <fullName evidence="1">Periplasmic solute-binding protein</fullName>
    </submittedName>
</protein>
<dbReference type="InterPro" id="IPR050492">
    <property type="entry name" value="Bact_metal-bind_prot9"/>
</dbReference>
<dbReference type="GO" id="GO:0046872">
    <property type="term" value="F:metal ion binding"/>
    <property type="evidence" value="ECO:0007669"/>
    <property type="project" value="InterPro"/>
</dbReference>
<evidence type="ECO:0000313" key="2">
    <source>
        <dbReference type="Proteomes" id="UP000076962"/>
    </source>
</evidence>
<dbReference type="EMBL" id="LUTY01000548">
    <property type="protein sequence ID" value="OAD23115.1"/>
    <property type="molecule type" value="Genomic_DNA"/>
</dbReference>
<dbReference type="Proteomes" id="UP000076962">
    <property type="component" value="Unassembled WGS sequence"/>
</dbReference>
<keyword evidence="2" id="KW-1185">Reference proteome</keyword>